<dbReference type="PANTHER" id="PTHR10579">
    <property type="entry name" value="CALCIUM-ACTIVATED CHLORIDE CHANNEL REGULATOR"/>
    <property type="match status" value="1"/>
</dbReference>
<dbReference type="InterPro" id="IPR002035">
    <property type="entry name" value="VWF_A"/>
</dbReference>
<sequence>MRCYKGACNRQTLVCEDTMAEEILLDYELDRPNVSVSQSETDLKILLRVNASNALRATETPATLNTNMALVLDVSSSMKTRELDALKEAARHAVQGLSPGDYITVVAFQSVAYDIVTPTLIVDESTIVDVMKKIDVIDQFQGGGTDMEYALEKAAGHLSVVPEHDQVKKIVIFTDGMVTGIPENCLKTAREISERGIVIDALGFGTEFDYKFMQRLVSYSNGVTELVERPEEISLVLERRVQSATSAVATNVRLELHFTPQIRANRGYRYSPEIAYLGKMRLPGDTRSISIPIGSLEKDKEYAYLITVAIPSRPAGKVRVVKADLYYDVPALGVKGGSSTQSVIVNYTDDPQAVAQISGAVERAFDEVEIGRLVEELDASMKKNEHQNAAMLFDILAERYRELGDTDMSEHYDSLKSKYARDGQLSQEEMNYTRHKSTQKRESGVQLVDASSLI</sequence>
<dbReference type="Proteomes" id="UP000321595">
    <property type="component" value="Chromosome"/>
</dbReference>
<evidence type="ECO:0000259" key="2">
    <source>
        <dbReference type="PROSITE" id="PS50234"/>
    </source>
</evidence>
<dbReference type="EMBL" id="CP042467">
    <property type="protein sequence ID" value="QED25672.1"/>
    <property type="molecule type" value="Genomic_DNA"/>
</dbReference>
<feature type="region of interest" description="Disordered" evidence="1">
    <location>
        <begin position="432"/>
        <end position="454"/>
    </location>
</feature>
<dbReference type="OrthoDB" id="4318225at2"/>
<dbReference type="PROSITE" id="PS50234">
    <property type="entry name" value="VWFA"/>
    <property type="match status" value="1"/>
</dbReference>
<proteinExistence type="predicted"/>
<dbReference type="SUPFAM" id="SSF53300">
    <property type="entry name" value="vWA-like"/>
    <property type="match status" value="1"/>
</dbReference>
<dbReference type="SMART" id="SM00327">
    <property type="entry name" value="VWA"/>
    <property type="match status" value="1"/>
</dbReference>
<dbReference type="Gene3D" id="3.40.50.410">
    <property type="entry name" value="von Willebrand factor, type A domain"/>
    <property type="match status" value="1"/>
</dbReference>
<dbReference type="PANTHER" id="PTHR10579:SF43">
    <property type="entry name" value="ZINC FINGER (C3HC4-TYPE RING FINGER) FAMILY PROTEIN"/>
    <property type="match status" value="1"/>
</dbReference>
<accession>A0A5B8XIW2</accession>
<feature type="domain" description="VWFA" evidence="2">
    <location>
        <begin position="67"/>
        <end position="248"/>
    </location>
</feature>
<dbReference type="KEGG" id="bbae:FRD01_00010"/>
<evidence type="ECO:0000313" key="3">
    <source>
        <dbReference type="EMBL" id="QED25672.1"/>
    </source>
</evidence>
<dbReference type="Pfam" id="PF13768">
    <property type="entry name" value="VWA_3"/>
    <property type="match status" value="1"/>
</dbReference>
<evidence type="ECO:0000313" key="4">
    <source>
        <dbReference type="Proteomes" id="UP000321595"/>
    </source>
</evidence>
<reference evidence="3 4" key="1">
    <citation type="submission" date="2019-08" db="EMBL/GenBank/DDBJ databases">
        <authorList>
            <person name="Liang Q."/>
        </authorList>
    </citation>
    <scope>NUCLEOTIDE SEQUENCE [LARGE SCALE GENOMIC DNA]</scope>
    <source>
        <strain evidence="3 4">V1718</strain>
    </source>
</reference>
<name>A0A5B8XIW2_9DELT</name>
<dbReference type="InterPro" id="IPR051266">
    <property type="entry name" value="CLCR"/>
</dbReference>
<keyword evidence="4" id="KW-1185">Reference proteome</keyword>
<gene>
    <name evidence="3" type="ORF">FRD01_00010</name>
</gene>
<organism evidence="3 4">
    <name type="scientific">Microvenator marinus</name>
    <dbReference type="NCBI Taxonomy" id="2600177"/>
    <lineage>
        <taxon>Bacteria</taxon>
        <taxon>Deltaproteobacteria</taxon>
        <taxon>Bradymonadales</taxon>
        <taxon>Microvenatoraceae</taxon>
        <taxon>Microvenator</taxon>
    </lineage>
</organism>
<dbReference type="InterPro" id="IPR036465">
    <property type="entry name" value="vWFA_dom_sf"/>
</dbReference>
<protein>
    <submittedName>
        <fullName evidence="3">VWA domain-containing protein</fullName>
    </submittedName>
</protein>
<evidence type="ECO:0000256" key="1">
    <source>
        <dbReference type="SAM" id="MobiDB-lite"/>
    </source>
</evidence>
<dbReference type="AlphaFoldDB" id="A0A5B8XIW2"/>